<evidence type="ECO:0000313" key="4">
    <source>
        <dbReference type="EMBL" id="PZL76051.1"/>
    </source>
</evidence>
<evidence type="ECO:0000313" key="5">
    <source>
        <dbReference type="Proteomes" id="UP000249828"/>
    </source>
</evidence>
<feature type="compositionally biased region" description="Low complexity" evidence="1">
    <location>
        <begin position="74"/>
        <end position="83"/>
    </location>
</feature>
<keyword evidence="2" id="KW-0732">Signal</keyword>
<evidence type="ECO:0000256" key="2">
    <source>
        <dbReference type="SAM" id="SignalP"/>
    </source>
</evidence>
<dbReference type="RefSeq" id="WP_111247259.1">
    <property type="nucleotide sequence ID" value="NZ_PIEU01000037.1"/>
</dbReference>
<keyword evidence="5" id="KW-1185">Reference proteome</keyword>
<dbReference type="AlphaFoldDB" id="A0A2W3Z872"/>
<evidence type="ECO:0000256" key="1">
    <source>
        <dbReference type="SAM" id="MobiDB-lite"/>
    </source>
</evidence>
<gene>
    <name evidence="4" type="ORF">CI088_03840</name>
</gene>
<comment type="caution">
    <text evidence="4">The sequence shown here is derived from an EMBL/GenBank/DDBJ whole genome shotgun (WGS) entry which is preliminary data.</text>
</comment>
<feature type="chain" id="PRO_5015919524" description="WxL domain-containing protein" evidence="2">
    <location>
        <begin position="27"/>
        <end position="272"/>
    </location>
</feature>
<dbReference type="Proteomes" id="UP000249828">
    <property type="component" value="Unassembled WGS sequence"/>
</dbReference>
<dbReference type="InterPro" id="IPR027994">
    <property type="entry name" value="WxL_dom"/>
</dbReference>
<dbReference type="Pfam" id="PF13731">
    <property type="entry name" value="WxL"/>
    <property type="match status" value="1"/>
</dbReference>
<feature type="domain" description="WxL" evidence="3">
    <location>
        <begin position="32"/>
        <end position="265"/>
    </location>
</feature>
<dbReference type="STRING" id="1077675.BCR22_06170"/>
<feature type="compositionally biased region" description="Polar residues" evidence="1">
    <location>
        <begin position="39"/>
        <end position="51"/>
    </location>
</feature>
<name>A0A2W3Z872_9ENTE</name>
<feature type="region of interest" description="Disordered" evidence="1">
    <location>
        <begin position="39"/>
        <end position="85"/>
    </location>
</feature>
<accession>A0A2W3Z872</accession>
<feature type="signal peptide" evidence="2">
    <location>
        <begin position="1"/>
        <end position="26"/>
    </location>
</feature>
<dbReference type="EMBL" id="PIEU01000037">
    <property type="protein sequence ID" value="PZL76051.1"/>
    <property type="molecule type" value="Genomic_DNA"/>
</dbReference>
<evidence type="ECO:0000259" key="3">
    <source>
        <dbReference type="Pfam" id="PF13731"/>
    </source>
</evidence>
<reference evidence="4 5" key="1">
    <citation type="submission" date="2017-11" db="EMBL/GenBank/DDBJ databases">
        <title>Draft genome sequence of Enterococcus plantarum TRW2 strain isolated from lettuce.</title>
        <authorList>
            <person name="Kim E.B."/>
            <person name="Marco M.L."/>
            <person name="Williams T.R."/>
            <person name="You I.H."/>
        </authorList>
    </citation>
    <scope>NUCLEOTIDE SEQUENCE [LARGE SCALE GENOMIC DNA]</scope>
    <source>
        <strain evidence="4 5">TRW2</strain>
    </source>
</reference>
<sequence length="272" mass="28390">MKLTKLVMSGAALATIVGIGALNADAATYKDATNAVTNGNISFTDDGTNNIPDPENPDKPTNPVDPTDPDNPDKPGGNENPGDLKLVVVPDFDFGSQKKSSGEVTANAKVVAAWDENKNKVYRAPWITTHDMRTERDTGWTVSVTSGQFTLTGAGNQNKVINGGEIVLTNANYEGSSTTKPTIHSKAVGKDIATGLVLTPGTEVSIASSDSSGAQGIGDYSLALGTNGNGTYKADSVTDGVTFRMPAKTAVETGEYQAVLNWELKPILIPFG</sequence>
<protein>
    <recommendedName>
        <fullName evidence="3">WxL domain-containing protein</fullName>
    </recommendedName>
</protein>
<organism evidence="4 5">
    <name type="scientific">Enterococcus plantarum</name>
    <dbReference type="NCBI Taxonomy" id="1077675"/>
    <lineage>
        <taxon>Bacteria</taxon>
        <taxon>Bacillati</taxon>
        <taxon>Bacillota</taxon>
        <taxon>Bacilli</taxon>
        <taxon>Lactobacillales</taxon>
        <taxon>Enterococcaceae</taxon>
        <taxon>Enterococcus</taxon>
    </lineage>
</organism>
<proteinExistence type="predicted"/>